<dbReference type="PANTHER" id="PTHR23168:SF0">
    <property type="entry name" value="MITOTIC SPINDLE ASSEMBLY CHECKPOINT PROTEIN MAD1"/>
    <property type="match status" value="1"/>
</dbReference>
<evidence type="ECO:0008006" key="11">
    <source>
        <dbReference type="Google" id="ProtNLM"/>
    </source>
</evidence>
<dbReference type="Gene3D" id="3.30.457.60">
    <property type="match status" value="1"/>
</dbReference>
<evidence type="ECO:0000256" key="1">
    <source>
        <dbReference type="ARBA" id="ARBA00004123"/>
    </source>
</evidence>
<dbReference type="GO" id="GO:0072686">
    <property type="term" value="C:mitotic spindle"/>
    <property type="evidence" value="ECO:0007669"/>
    <property type="project" value="TreeGrafter"/>
</dbReference>
<dbReference type="InterPro" id="IPR008672">
    <property type="entry name" value="Mad1"/>
</dbReference>
<dbReference type="GO" id="GO:0005635">
    <property type="term" value="C:nuclear envelope"/>
    <property type="evidence" value="ECO:0007669"/>
    <property type="project" value="TreeGrafter"/>
</dbReference>
<comment type="similarity">
    <text evidence="2">Belongs to the MAD1 family.</text>
</comment>
<protein>
    <recommendedName>
        <fullName evidence="11">Mitotic spindle assembly checkpoint protein MAD1</fullName>
    </recommendedName>
</protein>
<evidence type="ECO:0000313" key="9">
    <source>
        <dbReference type="EMBL" id="RMZ52189.1"/>
    </source>
</evidence>
<keyword evidence="7" id="KW-0175">Coiled coil</keyword>
<evidence type="ECO:0000256" key="2">
    <source>
        <dbReference type="ARBA" id="ARBA00008029"/>
    </source>
</evidence>
<name>A0A3M7KQR7_AUXPR</name>
<dbReference type="GO" id="GO:0000776">
    <property type="term" value="C:kinetochore"/>
    <property type="evidence" value="ECO:0007669"/>
    <property type="project" value="TreeGrafter"/>
</dbReference>
<gene>
    <name evidence="9" type="ORF">APUTEX25_001579</name>
</gene>
<evidence type="ECO:0000256" key="8">
    <source>
        <dbReference type="SAM" id="MobiDB-lite"/>
    </source>
</evidence>
<evidence type="ECO:0000313" key="10">
    <source>
        <dbReference type="Proteomes" id="UP000279271"/>
    </source>
</evidence>
<dbReference type="GO" id="GO:0051301">
    <property type="term" value="P:cell division"/>
    <property type="evidence" value="ECO:0007669"/>
    <property type="project" value="UniProtKB-KW"/>
</dbReference>
<evidence type="ECO:0000256" key="6">
    <source>
        <dbReference type="ARBA" id="ARBA00023306"/>
    </source>
</evidence>
<organism evidence="9 10">
    <name type="scientific">Auxenochlorella protothecoides</name>
    <name type="common">Green microalga</name>
    <name type="synonym">Chlorella protothecoides</name>
    <dbReference type="NCBI Taxonomy" id="3075"/>
    <lineage>
        <taxon>Eukaryota</taxon>
        <taxon>Viridiplantae</taxon>
        <taxon>Chlorophyta</taxon>
        <taxon>core chlorophytes</taxon>
        <taxon>Trebouxiophyceae</taxon>
        <taxon>Chlorellales</taxon>
        <taxon>Chlorellaceae</taxon>
        <taxon>Auxenochlorella</taxon>
    </lineage>
</organism>
<evidence type="ECO:0000256" key="3">
    <source>
        <dbReference type="ARBA" id="ARBA00022618"/>
    </source>
</evidence>
<feature type="coiled-coil region" evidence="7">
    <location>
        <begin position="190"/>
        <end position="220"/>
    </location>
</feature>
<dbReference type="Gene3D" id="1.20.5.170">
    <property type="match status" value="1"/>
</dbReference>
<keyword evidence="5" id="KW-0539">Nucleus</keyword>
<feature type="compositionally biased region" description="Low complexity" evidence="8">
    <location>
        <begin position="164"/>
        <end position="185"/>
    </location>
</feature>
<evidence type="ECO:0000256" key="7">
    <source>
        <dbReference type="SAM" id="Coils"/>
    </source>
</evidence>
<sequence length="319" mass="35261">MSWHKPSKRQRAEELGLITPLGRRPDFEQNIAEAGTPSRDLFDLLADRAAAKSGRDAELQSLQRAQREHAAAMEDARLEIGRLQAEVQRARVMGAAREEENSQRIALLEKRLETEARARDARVERLESENAALAQSLARLEAVACGAGGGDGEDPQGEGRGRRPAAPGAAASPSHAAAASPQRPGAALRLAQLEGEVSLLRRRANELQKANDRLQQVFRRQITQFREAVYLLFGYRVEMMTDPSAREIRARFVLRPQHEDEGAELVFDLLRSGVLALVPTALTTGRLAQEAATFVDRFRSIPAFTANLTLENFQRQTQS</sequence>
<keyword evidence="4" id="KW-0498">Mitosis</keyword>
<dbReference type="GO" id="GO:0051315">
    <property type="term" value="P:attachment of mitotic spindle microtubules to kinetochore"/>
    <property type="evidence" value="ECO:0007669"/>
    <property type="project" value="TreeGrafter"/>
</dbReference>
<feature type="region of interest" description="Disordered" evidence="8">
    <location>
        <begin position="146"/>
        <end position="185"/>
    </location>
</feature>
<comment type="subcellular location">
    <subcellularLocation>
        <location evidence="1">Nucleus</location>
    </subcellularLocation>
</comment>
<dbReference type="AlphaFoldDB" id="A0A3M7KQR7"/>
<dbReference type="EMBL" id="QOKY01000213">
    <property type="protein sequence ID" value="RMZ52189.1"/>
    <property type="molecule type" value="Genomic_DNA"/>
</dbReference>
<accession>A0A3M7KQR7</accession>
<dbReference type="GO" id="GO:0007094">
    <property type="term" value="P:mitotic spindle assembly checkpoint signaling"/>
    <property type="evidence" value="ECO:0007669"/>
    <property type="project" value="InterPro"/>
</dbReference>
<feature type="coiled-coil region" evidence="7">
    <location>
        <begin position="59"/>
        <end position="143"/>
    </location>
</feature>
<keyword evidence="6" id="KW-0131">Cell cycle</keyword>
<dbReference type="PANTHER" id="PTHR23168">
    <property type="entry name" value="MITOTIC SPINDLE ASSEMBLY CHECKPOINT PROTEIN MAD1 MITOTIC ARREST DEFICIENT-LIKE PROTEIN 1"/>
    <property type="match status" value="1"/>
</dbReference>
<evidence type="ECO:0000256" key="4">
    <source>
        <dbReference type="ARBA" id="ARBA00022776"/>
    </source>
</evidence>
<dbReference type="Proteomes" id="UP000279271">
    <property type="component" value="Unassembled WGS sequence"/>
</dbReference>
<proteinExistence type="inferred from homology"/>
<comment type="caution">
    <text evidence="9">The sequence shown here is derived from an EMBL/GenBank/DDBJ whole genome shotgun (WGS) entry which is preliminary data.</text>
</comment>
<reference evidence="10" key="1">
    <citation type="journal article" date="2018" name="Algal Res.">
        <title>Characterization of plant carbon substrate utilization by Auxenochlorella protothecoides.</title>
        <authorList>
            <person name="Vogler B.W."/>
            <person name="Starkenburg S.R."/>
            <person name="Sudasinghe N."/>
            <person name="Schambach J.Y."/>
            <person name="Rollin J.A."/>
            <person name="Pattathil S."/>
            <person name="Barry A.N."/>
        </authorList>
    </citation>
    <scope>NUCLEOTIDE SEQUENCE [LARGE SCALE GENOMIC DNA]</scope>
    <source>
        <strain evidence="10">UTEX 25</strain>
    </source>
</reference>
<evidence type="ECO:0000256" key="5">
    <source>
        <dbReference type="ARBA" id="ARBA00023242"/>
    </source>
</evidence>
<dbReference type="Pfam" id="PF05557">
    <property type="entry name" value="MAD"/>
    <property type="match status" value="1"/>
</dbReference>
<keyword evidence="3" id="KW-0132">Cell division</keyword>